<comment type="function">
    <text evidence="1">Part of the ABC transporter complex PstSACB involved in phosphate import.</text>
</comment>
<dbReference type="PANTHER" id="PTHR30570:SF1">
    <property type="entry name" value="PHOSPHATE-BINDING PROTEIN PSTS"/>
    <property type="match status" value="1"/>
</dbReference>
<sequence>MVSKLKGIFLISLAAVLVLTACGGGASNQNQGGQAKFTGSIKIDGSSTVYPITEAAAEEFMKLYPDVDITVGVSGTGGGFKRFTAGEIDIANASRPIKDSEEMKAKENGIEYVEFPVAYDGITVVVNKDNDWVDSLTVEELRKIWSPDSKVTKWSDIRPGWPDEKINLYGPGTDSGTFEYFTEAIVGEAKKSRSDYTASEDDNVLVQGIINDKFALGYFGFAYYLENSDKLKAVAIDNGSGPVEPTIETIKDGTYKPLSRPLFIYVNKKSLERPEIKEFVKFYMENAPELVKDIGYVPMAESVYQENLNKIK</sequence>
<keyword evidence="13" id="KW-1185">Reference proteome</keyword>
<dbReference type="CDD" id="cd13654">
    <property type="entry name" value="PBP2_phosphate_like_2"/>
    <property type="match status" value="1"/>
</dbReference>
<comment type="similarity">
    <text evidence="3 10">Belongs to the PstS family.</text>
</comment>
<accession>A0A140LD02</accession>
<evidence type="ECO:0000313" key="13">
    <source>
        <dbReference type="Proteomes" id="UP000070427"/>
    </source>
</evidence>
<dbReference type="STRING" id="520764.AN618_04940"/>
<evidence type="ECO:0000256" key="1">
    <source>
        <dbReference type="ARBA" id="ARBA00002841"/>
    </source>
</evidence>
<keyword evidence="6 10" id="KW-0592">Phosphate transport</keyword>
<keyword evidence="10" id="KW-1003">Cell membrane</keyword>
<dbReference type="PROSITE" id="PS51257">
    <property type="entry name" value="PROKAR_LIPOPROTEIN"/>
    <property type="match status" value="1"/>
</dbReference>
<dbReference type="GO" id="GO:0042301">
    <property type="term" value="F:phosphate ion binding"/>
    <property type="evidence" value="ECO:0007669"/>
    <property type="project" value="UniProtKB-UniRule"/>
</dbReference>
<protein>
    <recommendedName>
        <fullName evidence="10">Phosphate-binding protein</fullName>
    </recommendedName>
</protein>
<keyword evidence="8 10" id="KW-0564">Palmitate</keyword>
<evidence type="ECO:0000256" key="8">
    <source>
        <dbReference type="ARBA" id="ARBA00023139"/>
    </source>
</evidence>
<dbReference type="NCBIfam" id="TIGR02136">
    <property type="entry name" value="ptsS_2"/>
    <property type="match status" value="1"/>
</dbReference>
<dbReference type="PATRIC" id="fig|520764.3.peg.519"/>
<comment type="subunit">
    <text evidence="4 10">The complex is composed of two ATP-binding proteins (PstB), two transmembrane proteins (PstC and PstA) and a solute-binding protein (PstS).</text>
</comment>
<dbReference type="AlphaFoldDB" id="A0A140LD02"/>
<feature type="chain" id="PRO_5039743188" description="Phosphate-binding protein" evidence="10">
    <location>
        <begin position="27"/>
        <end position="312"/>
    </location>
</feature>
<dbReference type="Pfam" id="PF12849">
    <property type="entry name" value="PBP_like_2"/>
    <property type="match status" value="1"/>
</dbReference>
<evidence type="ECO:0000256" key="7">
    <source>
        <dbReference type="ARBA" id="ARBA00022729"/>
    </source>
</evidence>
<dbReference type="InParanoid" id="A0A140LD02"/>
<dbReference type="SUPFAM" id="SSF53850">
    <property type="entry name" value="Periplasmic binding protein-like II"/>
    <property type="match status" value="1"/>
</dbReference>
<evidence type="ECO:0000256" key="9">
    <source>
        <dbReference type="ARBA" id="ARBA00023288"/>
    </source>
</evidence>
<evidence type="ECO:0000256" key="10">
    <source>
        <dbReference type="RuleBase" id="RU367119"/>
    </source>
</evidence>
<evidence type="ECO:0000256" key="5">
    <source>
        <dbReference type="ARBA" id="ARBA00022448"/>
    </source>
</evidence>
<organism evidence="12 13">
    <name type="scientific">Fervidicola ferrireducens</name>
    <dbReference type="NCBI Taxonomy" id="520764"/>
    <lineage>
        <taxon>Bacteria</taxon>
        <taxon>Bacillati</taxon>
        <taxon>Bacillota</taxon>
        <taxon>Clostridia</taxon>
        <taxon>Thermosediminibacterales</taxon>
        <taxon>Thermosediminibacteraceae</taxon>
        <taxon>Fervidicola</taxon>
    </lineage>
</organism>
<keyword evidence="10" id="KW-0472">Membrane</keyword>
<dbReference type="RefSeq" id="WP_066351620.1">
    <property type="nucleotide sequence ID" value="NZ_LOED01000003.1"/>
</dbReference>
<dbReference type="InterPro" id="IPR024370">
    <property type="entry name" value="PBP_domain"/>
</dbReference>
<dbReference type="EMBL" id="LOED01000003">
    <property type="protein sequence ID" value="KXG78427.1"/>
    <property type="molecule type" value="Genomic_DNA"/>
</dbReference>
<dbReference type="InterPro" id="IPR011862">
    <property type="entry name" value="Phos-bd"/>
</dbReference>
<dbReference type="Proteomes" id="UP000070427">
    <property type="component" value="Unassembled WGS sequence"/>
</dbReference>
<evidence type="ECO:0000313" key="12">
    <source>
        <dbReference type="EMBL" id="KXG78427.1"/>
    </source>
</evidence>
<dbReference type="InterPro" id="IPR050811">
    <property type="entry name" value="Phosphate_ABC_transporter"/>
</dbReference>
<keyword evidence="5 10" id="KW-0813">Transport</keyword>
<evidence type="ECO:0000256" key="2">
    <source>
        <dbReference type="ARBA" id="ARBA00004193"/>
    </source>
</evidence>
<keyword evidence="9 10" id="KW-0449">Lipoprotein</keyword>
<proteinExistence type="inferred from homology"/>
<feature type="signal peptide" evidence="10">
    <location>
        <begin position="1"/>
        <end position="26"/>
    </location>
</feature>
<dbReference type="GO" id="GO:0006817">
    <property type="term" value="P:phosphate ion transport"/>
    <property type="evidence" value="ECO:0007669"/>
    <property type="project" value="UniProtKB-UniRule"/>
</dbReference>
<gene>
    <name evidence="12" type="primary">pstS</name>
    <name evidence="12" type="ORF">AN618_04940</name>
</gene>
<dbReference type="GO" id="GO:0005886">
    <property type="term" value="C:plasma membrane"/>
    <property type="evidence" value="ECO:0007669"/>
    <property type="project" value="UniProtKB-SubCell"/>
</dbReference>
<keyword evidence="7 10" id="KW-0732">Signal</keyword>
<evidence type="ECO:0000256" key="3">
    <source>
        <dbReference type="ARBA" id="ARBA00008725"/>
    </source>
</evidence>
<comment type="function">
    <text evidence="10">Involved in the system for phosphate transport across the cytoplasmic membrane.</text>
</comment>
<reference evidence="12 13" key="1">
    <citation type="submission" date="2015-12" db="EMBL/GenBank/DDBJ databases">
        <title>Draft genome sequnece of Fervidicola ferrireducens strain Y170.</title>
        <authorList>
            <person name="Patel B.K."/>
        </authorList>
    </citation>
    <scope>NUCLEOTIDE SEQUENCE [LARGE SCALE GENOMIC DNA]</scope>
    <source>
        <strain evidence="12 13">Y170</strain>
    </source>
</reference>
<dbReference type="Gene3D" id="3.40.190.10">
    <property type="entry name" value="Periplasmic binding protein-like II"/>
    <property type="match status" value="2"/>
</dbReference>
<comment type="subcellular location">
    <subcellularLocation>
        <location evidence="2 10">Cell membrane</location>
        <topology evidence="2 10">Lipid-anchor</topology>
    </subcellularLocation>
</comment>
<evidence type="ECO:0000256" key="4">
    <source>
        <dbReference type="ARBA" id="ARBA00011529"/>
    </source>
</evidence>
<evidence type="ECO:0000259" key="11">
    <source>
        <dbReference type="Pfam" id="PF12849"/>
    </source>
</evidence>
<name>A0A140LD02_9FIRM</name>
<dbReference type="FunCoup" id="A0A140LD02">
    <property type="interactions" value="235"/>
</dbReference>
<dbReference type="PANTHER" id="PTHR30570">
    <property type="entry name" value="PERIPLASMIC PHOSPHATE BINDING COMPONENT OF PHOSPHATE ABC TRANSPORTER"/>
    <property type="match status" value="1"/>
</dbReference>
<dbReference type="OrthoDB" id="9790048at2"/>
<comment type="caution">
    <text evidence="12">The sequence shown here is derived from an EMBL/GenBank/DDBJ whole genome shotgun (WGS) entry which is preliminary data.</text>
</comment>
<feature type="domain" description="PBP" evidence="11">
    <location>
        <begin position="38"/>
        <end position="284"/>
    </location>
</feature>
<evidence type="ECO:0000256" key="6">
    <source>
        <dbReference type="ARBA" id="ARBA00022592"/>
    </source>
</evidence>
<dbReference type="FunFam" id="3.40.190.10:FF:000156">
    <property type="entry name" value="Phosphate ABC transporter, phosphate-binding protein"/>
    <property type="match status" value="1"/>
</dbReference>